<gene>
    <name evidence="3" type="ORF">GCM10009129_11510</name>
</gene>
<accession>A0ABN0VS14</accession>
<dbReference type="Pfam" id="PF00582">
    <property type="entry name" value="Usp"/>
    <property type="match status" value="2"/>
</dbReference>
<dbReference type="PRINTS" id="PR01438">
    <property type="entry name" value="UNVRSLSTRESS"/>
</dbReference>
<sequence>MTIHTHKQHILACIDGSATTESVCDHAAWYANQLSLPVALLHTSELPSSTRHDWSGAIGVNSREFLLEELTEIDEQRAKVINRYSNALIDDAKQYIKTNHPETEVLVYQRHGKLLPAIEHFGDTNRVIVMGRRGEDHKNSRLNIGSQIETVARAVHVPVFICSETFHIPQSYMIAFDAGENAQKIIKVIQDSPLLRELSGHIVMIGRHNKVAEERLEEAGRLLKMSGFTVQTHHLPDGVVVDGLLSFQVEHGIDILVIGAYGHSKWQQFFLGSSTTEIIASTFASVILVR</sequence>
<dbReference type="Proteomes" id="UP001501787">
    <property type="component" value="Unassembled WGS sequence"/>
</dbReference>
<comment type="caution">
    <text evidence="3">The sequence shown here is derived from an EMBL/GenBank/DDBJ whole genome shotgun (WGS) entry which is preliminary data.</text>
</comment>
<dbReference type="RefSeq" id="WP_201503399.1">
    <property type="nucleotide sequence ID" value="NZ_BAAAFR010000001.1"/>
</dbReference>
<name>A0ABN0VS14_9GAMM</name>
<proteinExistence type="inferred from homology"/>
<comment type="similarity">
    <text evidence="1">Belongs to the universal stress protein A family.</text>
</comment>
<dbReference type="PANTHER" id="PTHR46268:SF15">
    <property type="entry name" value="UNIVERSAL STRESS PROTEIN HP_0031"/>
    <property type="match status" value="1"/>
</dbReference>
<evidence type="ECO:0000259" key="2">
    <source>
        <dbReference type="Pfam" id="PF00582"/>
    </source>
</evidence>
<keyword evidence="4" id="KW-1185">Reference proteome</keyword>
<dbReference type="SUPFAM" id="SSF52402">
    <property type="entry name" value="Adenine nucleotide alpha hydrolases-like"/>
    <property type="match status" value="2"/>
</dbReference>
<protein>
    <submittedName>
        <fullName evidence="3">Universal stress protein</fullName>
    </submittedName>
</protein>
<dbReference type="PANTHER" id="PTHR46268">
    <property type="entry name" value="STRESS RESPONSE PROTEIN NHAX"/>
    <property type="match status" value="1"/>
</dbReference>
<organism evidence="3 4">
    <name type="scientific">Psychrobacter aestuarii</name>
    <dbReference type="NCBI Taxonomy" id="556327"/>
    <lineage>
        <taxon>Bacteria</taxon>
        <taxon>Pseudomonadati</taxon>
        <taxon>Pseudomonadota</taxon>
        <taxon>Gammaproteobacteria</taxon>
        <taxon>Moraxellales</taxon>
        <taxon>Moraxellaceae</taxon>
        <taxon>Psychrobacter</taxon>
    </lineage>
</organism>
<feature type="domain" description="UspA" evidence="2">
    <location>
        <begin position="8"/>
        <end position="162"/>
    </location>
</feature>
<dbReference type="InterPro" id="IPR006015">
    <property type="entry name" value="Universal_stress_UspA"/>
</dbReference>
<evidence type="ECO:0000313" key="4">
    <source>
        <dbReference type="Proteomes" id="UP001501787"/>
    </source>
</evidence>
<evidence type="ECO:0000313" key="3">
    <source>
        <dbReference type="EMBL" id="GAA0315892.1"/>
    </source>
</evidence>
<evidence type="ECO:0000256" key="1">
    <source>
        <dbReference type="ARBA" id="ARBA00008791"/>
    </source>
</evidence>
<reference evidence="3 4" key="1">
    <citation type="journal article" date="2019" name="Int. J. Syst. Evol. Microbiol.">
        <title>The Global Catalogue of Microorganisms (GCM) 10K type strain sequencing project: providing services to taxonomists for standard genome sequencing and annotation.</title>
        <authorList>
            <consortium name="The Broad Institute Genomics Platform"/>
            <consortium name="The Broad Institute Genome Sequencing Center for Infectious Disease"/>
            <person name="Wu L."/>
            <person name="Ma J."/>
        </authorList>
    </citation>
    <scope>NUCLEOTIDE SEQUENCE [LARGE SCALE GENOMIC DNA]</scope>
    <source>
        <strain evidence="3 4">JCM 16343</strain>
    </source>
</reference>
<dbReference type="InterPro" id="IPR006016">
    <property type="entry name" value="UspA"/>
</dbReference>
<feature type="domain" description="UspA" evidence="2">
    <location>
        <begin position="212"/>
        <end position="290"/>
    </location>
</feature>
<dbReference type="Gene3D" id="3.40.50.12370">
    <property type="match status" value="1"/>
</dbReference>
<dbReference type="CDD" id="cd00293">
    <property type="entry name" value="USP-like"/>
    <property type="match status" value="2"/>
</dbReference>
<dbReference type="EMBL" id="BAAAFR010000001">
    <property type="protein sequence ID" value="GAA0315892.1"/>
    <property type="molecule type" value="Genomic_DNA"/>
</dbReference>